<keyword evidence="2" id="KW-0812">Transmembrane</keyword>
<organism evidence="4 5">
    <name type="scientific">Stieleria varia</name>
    <dbReference type="NCBI Taxonomy" id="2528005"/>
    <lineage>
        <taxon>Bacteria</taxon>
        <taxon>Pseudomonadati</taxon>
        <taxon>Planctomycetota</taxon>
        <taxon>Planctomycetia</taxon>
        <taxon>Pirellulales</taxon>
        <taxon>Pirellulaceae</taxon>
        <taxon>Stieleria</taxon>
    </lineage>
</organism>
<dbReference type="OrthoDB" id="239811at2"/>
<dbReference type="Proteomes" id="UP000320176">
    <property type="component" value="Unassembled WGS sequence"/>
</dbReference>
<dbReference type="PANTHER" id="PTHR30093:SF2">
    <property type="entry name" value="TYPE II SECRETION SYSTEM PROTEIN H"/>
    <property type="match status" value="1"/>
</dbReference>
<dbReference type="PANTHER" id="PTHR30093">
    <property type="entry name" value="GENERAL SECRETION PATHWAY PROTEIN G"/>
    <property type="match status" value="1"/>
</dbReference>
<dbReference type="InterPro" id="IPR045584">
    <property type="entry name" value="Pilin-like"/>
</dbReference>
<protein>
    <recommendedName>
        <fullName evidence="3">DUF1559 domain-containing protein</fullName>
    </recommendedName>
</protein>
<evidence type="ECO:0000256" key="1">
    <source>
        <dbReference type="SAM" id="MobiDB-lite"/>
    </source>
</evidence>
<keyword evidence="2" id="KW-1133">Transmembrane helix</keyword>
<name>A0A5C6APC2_9BACT</name>
<gene>
    <name evidence="4" type="ORF">Pla52n_42410</name>
</gene>
<dbReference type="AlphaFoldDB" id="A0A5C6APC2"/>
<evidence type="ECO:0000259" key="3">
    <source>
        <dbReference type="Pfam" id="PF07596"/>
    </source>
</evidence>
<dbReference type="InterPro" id="IPR011453">
    <property type="entry name" value="DUF1559"/>
</dbReference>
<evidence type="ECO:0000313" key="4">
    <source>
        <dbReference type="EMBL" id="TWU00872.1"/>
    </source>
</evidence>
<dbReference type="Pfam" id="PF07596">
    <property type="entry name" value="SBP_bac_10"/>
    <property type="match status" value="1"/>
</dbReference>
<evidence type="ECO:0000313" key="5">
    <source>
        <dbReference type="Proteomes" id="UP000320176"/>
    </source>
</evidence>
<comment type="caution">
    <text evidence="4">The sequence shown here is derived from an EMBL/GenBank/DDBJ whole genome shotgun (WGS) entry which is preliminary data.</text>
</comment>
<keyword evidence="5" id="KW-1185">Reference proteome</keyword>
<proteinExistence type="predicted"/>
<feature type="region of interest" description="Disordered" evidence="1">
    <location>
        <begin position="320"/>
        <end position="340"/>
    </location>
</feature>
<sequence length="592" mass="65003">MIRRWCVADCAVGLILCGLISSLMLMQVQRHRHAARQFECDNNLKQLGLAIHNYHSAYRLMPMGAGGTDQGSVDEPLAGNAGRLSAFVGLTPFMEEQRLWEYLSNPMRLNGVSYPAMGPVPWYDAQKYVPWSQRPEPLVCPEDPASKQYPNASSYVLNYGDGILRVGAGHGDSPKPPEPAITQLELATQRGAFCKQRALRFRDFLDGLSNTLMMAESQIAGKPVAKNVSGLPMNPSLVFEAQQGKEFWPEGRQACWADGAIRSQGFQTILPPDSPSATSDDGEYTAVMSASSHHGPGTHVLYCDGAVAFVTSKIDTGDTTRPSVAIGDPPNNGGFAKPGSQSPYGLWGALGTRASAEVIDMNPHSDDSAITTPRRGLTAIELAEIKKKPMRTWTMSDGKTTVDGWLANYRPSGEVLLVDEEGKRKYLTLSDLGSEDAYSIVESTVKAAVEARMVLLPQLKEAVALLEQKEFPRFIQQFIIIAPENVDDIPAMSTNIYRNRGMLIQSFDDAIRGIETKDMSGMSVDEDNLGIQIGERSPAGRMYLRYSEGRWRISPGGQGRQRARRFGNQPAIDAVMEMEIKEYEAAMEAEQR</sequence>
<reference evidence="4 5" key="1">
    <citation type="submission" date="2019-02" db="EMBL/GenBank/DDBJ databases">
        <title>Deep-cultivation of Planctomycetes and their phenomic and genomic characterization uncovers novel biology.</title>
        <authorList>
            <person name="Wiegand S."/>
            <person name="Jogler M."/>
            <person name="Boedeker C."/>
            <person name="Pinto D."/>
            <person name="Vollmers J."/>
            <person name="Rivas-Marin E."/>
            <person name="Kohn T."/>
            <person name="Peeters S.H."/>
            <person name="Heuer A."/>
            <person name="Rast P."/>
            <person name="Oberbeckmann S."/>
            <person name="Bunk B."/>
            <person name="Jeske O."/>
            <person name="Meyerdierks A."/>
            <person name="Storesund J.E."/>
            <person name="Kallscheuer N."/>
            <person name="Luecker S."/>
            <person name="Lage O.M."/>
            <person name="Pohl T."/>
            <person name="Merkel B.J."/>
            <person name="Hornburger P."/>
            <person name="Mueller R.-W."/>
            <person name="Bruemmer F."/>
            <person name="Labrenz M."/>
            <person name="Spormann A.M."/>
            <person name="Op Den Camp H."/>
            <person name="Overmann J."/>
            <person name="Amann R."/>
            <person name="Jetten M.S.M."/>
            <person name="Mascher T."/>
            <person name="Medema M.H."/>
            <person name="Devos D.P."/>
            <person name="Kaster A.-K."/>
            <person name="Ovreas L."/>
            <person name="Rohde M."/>
            <person name="Galperin M.Y."/>
            <person name="Jogler C."/>
        </authorList>
    </citation>
    <scope>NUCLEOTIDE SEQUENCE [LARGE SCALE GENOMIC DNA]</scope>
    <source>
        <strain evidence="4 5">Pla52n</strain>
    </source>
</reference>
<dbReference type="EMBL" id="SJPN01000005">
    <property type="protein sequence ID" value="TWU00872.1"/>
    <property type="molecule type" value="Genomic_DNA"/>
</dbReference>
<evidence type="ECO:0000256" key="2">
    <source>
        <dbReference type="SAM" id="Phobius"/>
    </source>
</evidence>
<keyword evidence="2" id="KW-0472">Membrane</keyword>
<accession>A0A5C6APC2</accession>
<dbReference type="RefSeq" id="WP_146521419.1">
    <property type="nucleotide sequence ID" value="NZ_CP151726.1"/>
</dbReference>
<dbReference type="SUPFAM" id="SSF54523">
    <property type="entry name" value="Pili subunits"/>
    <property type="match status" value="1"/>
</dbReference>
<feature type="domain" description="DUF1559" evidence="3">
    <location>
        <begin position="29"/>
        <end position="316"/>
    </location>
</feature>
<feature type="transmembrane region" description="Helical" evidence="2">
    <location>
        <begin position="7"/>
        <end position="26"/>
    </location>
</feature>